<evidence type="ECO:0000259" key="1">
    <source>
        <dbReference type="Pfam" id="PF13614"/>
    </source>
</evidence>
<reference evidence="2 3" key="1">
    <citation type="submission" date="2015-05" db="EMBL/GenBank/DDBJ databases">
        <title>Complete genome of Marinobacter psychrophilus strain 20041T isolated from sea-ice of the Canadian Basin.</title>
        <authorList>
            <person name="Song L."/>
            <person name="Ren L."/>
            <person name="Yu Y."/>
            <person name="Wang X."/>
        </authorList>
    </citation>
    <scope>NUCLEOTIDE SEQUENCE [LARGE SCALE GENOMIC DNA]</scope>
    <source>
        <strain evidence="2 3">20041</strain>
    </source>
</reference>
<dbReference type="Gene3D" id="3.40.50.300">
    <property type="entry name" value="P-loop containing nucleotide triphosphate hydrolases"/>
    <property type="match status" value="1"/>
</dbReference>
<protein>
    <submittedName>
        <fullName evidence="2">Chromosome partitioning protein</fullName>
    </submittedName>
</protein>
<dbReference type="SUPFAM" id="SSF52540">
    <property type="entry name" value="P-loop containing nucleoside triphosphate hydrolases"/>
    <property type="match status" value="1"/>
</dbReference>
<dbReference type="Proteomes" id="UP000036406">
    <property type="component" value="Chromosome"/>
</dbReference>
<dbReference type="RefSeq" id="WP_048385113.1">
    <property type="nucleotide sequence ID" value="NZ_CP011494.1"/>
</dbReference>
<dbReference type="Pfam" id="PF13614">
    <property type="entry name" value="AAA_31"/>
    <property type="match status" value="1"/>
</dbReference>
<dbReference type="EMBL" id="CP011494">
    <property type="protein sequence ID" value="AKO52329.1"/>
    <property type="molecule type" value="Genomic_DNA"/>
</dbReference>
<gene>
    <name evidence="2" type="ORF">ABA45_07745</name>
</gene>
<dbReference type="AlphaFoldDB" id="A0A0H4I070"/>
<dbReference type="KEGG" id="mpq:ABA45_07745"/>
<evidence type="ECO:0000313" key="3">
    <source>
        <dbReference type="Proteomes" id="UP000036406"/>
    </source>
</evidence>
<dbReference type="STRING" id="330734.ABA45_07745"/>
<proteinExistence type="predicted"/>
<dbReference type="InterPro" id="IPR050678">
    <property type="entry name" value="DNA_Partitioning_ATPase"/>
</dbReference>
<dbReference type="PANTHER" id="PTHR13696">
    <property type="entry name" value="P-LOOP CONTAINING NUCLEOSIDE TRIPHOSPHATE HYDROLASE"/>
    <property type="match status" value="1"/>
</dbReference>
<dbReference type="InterPro" id="IPR025669">
    <property type="entry name" value="AAA_dom"/>
</dbReference>
<name>A0A0H4I070_9GAMM</name>
<organism evidence="2 3">
    <name type="scientific">Marinobacter psychrophilus</name>
    <dbReference type="NCBI Taxonomy" id="330734"/>
    <lineage>
        <taxon>Bacteria</taxon>
        <taxon>Pseudomonadati</taxon>
        <taxon>Pseudomonadota</taxon>
        <taxon>Gammaproteobacteria</taxon>
        <taxon>Pseudomonadales</taxon>
        <taxon>Marinobacteraceae</taxon>
        <taxon>Marinobacter</taxon>
    </lineage>
</organism>
<accession>A0A0H4I070</accession>
<evidence type="ECO:0000313" key="2">
    <source>
        <dbReference type="EMBL" id="AKO52329.1"/>
    </source>
</evidence>
<dbReference type="PANTHER" id="PTHR13696:SF52">
    <property type="entry name" value="PARA FAMILY PROTEIN CT_582"/>
    <property type="match status" value="1"/>
</dbReference>
<dbReference type="InterPro" id="IPR027417">
    <property type="entry name" value="P-loop_NTPase"/>
</dbReference>
<feature type="domain" description="AAA" evidence="1">
    <location>
        <begin position="1"/>
        <end position="199"/>
    </location>
</feature>
<dbReference type="CDD" id="cd02042">
    <property type="entry name" value="ParAB_family"/>
    <property type="match status" value="1"/>
</dbReference>
<keyword evidence="3" id="KW-1185">Reference proteome</keyword>
<sequence length="330" mass="36924">MKSIGFFNNKGGVGKTTLICNLASSLAVNKKLKVLIVDADPQCNASAYLLPEEELEKILLDNKHNSLDSFYEPIRRGQGYPIEMPTIVRSERFKVDLIVGDPKLSIREDLLATDWASTRNGESRGFQTTYAIKELLSRLNNYDLVLVDMGPSLGALNRSVLLAVDYFLMPLSVDIFSLMAVGNIISSFDNWRQSLEDAIAKHHRDEGYNFQIENKDITWDLKFLGYVMQQYKAKTKGGIRQPVQAFERIIEKQKDEIANLCSAFNVNQSDVDLGVIPTLSSVVPLSQQAHAPVFSLGAQDGIVGSQYTRVSEAGEYFHSISEVLYARLFE</sequence>
<dbReference type="PATRIC" id="fig|330734.3.peg.1629"/>